<dbReference type="AlphaFoldDB" id="A0A9P0FA66"/>
<evidence type="ECO:0000256" key="3">
    <source>
        <dbReference type="ARBA" id="ARBA00005885"/>
    </source>
</evidence>
<organism evidence="10 11">
    <name type="scientific">Brassicogethes aeneus</name>
    <name type="common">Rape pollen beetle</name>
    <name type="synonym">Meligethes aeneus</name>
    <dbReference type="NCBI Taxonomy" id="1431903"/>
    <lineage>
        <taxon>Eukaryota</taxon>
        <taxon>Metazoa</taxon>
        <taxon>Ecdysozoa</taxon>
        <taxon>Arthropoda</taxon>
        <taxon>Hexapoda</taxon>
        <taxon>Insecta</taxon>
        <taxon>Pterygota</taxon>
        <taxon>Neoptera</taxon>
        <taxon>Endopterygota</taxon>
        <taxon>Coleoptera</taxon>
        <taxon>Polyphaga</taxon>
        <taxon>Cucujiformia</taxon>
        <taxon>Nitidulidae</taxon>
        <taxon>Meligethinae</taxon>
        <taxon>Brassicogethes</taxon>
    </lineage>
</organism>
<evidence type="ECO:0000256" key="1">
    <source>
        <dbReference type="ARBA" id="ARBA00004123"/>
    </source>
</evidence>
<feature type="compositionally biased region" description="Basic and acidic residues" evidence="7">
    <location>
        <begin position="489"/>
        <end position="502"/>
    </location>
</feature>
<dbReference type="GO" id="GO:0060236">
    <property type="term" value="P:regulation of mitotic spindle organization"/>
    <property type="evidence" value="ECO:0007669"/>
    <property type="project" value="InterPro"/>
</dbReference>
<dbReference type="Proteomes" id="UP001154078">
    <property type="component" value="Chromosome 1"/>
</dbReference>
<sequence length="575" mass="66733">MLNIRMTEEFAFIAPRFYDFNSPELYNDHEKIDSYFEIDHENVQEIKEEVVPSMYEDISFEEVFNSPEVVENTNTDIKDECNESIFYSPVGTISEDGQNCRSTNKKIKPESVKVKLQARSASVEIIKQKKVKNEVNVLSNKMNGLKLNPKNNVKYASTENLCKNRAYGSTNSLSRTSSKEHLNKLAQPKHKFSSAENLRKNDFVSVAEAINKFHKGTPIRFKSKPSILPLSLKTTIPQSPALRTKTRHRDVTTLTSEQRELQEFENEQKFKIKARPINKKILGPMKAMPSAIQKPVSTIPQPFKLTYVPPKKVQPSPKKEVPVFHAKPAPKSLYQEPKLNSVESKVTEPKTPAFMRRCNSLKSLNLVEPKKEEKPKQTHPPRNDTFEERHKIVLKKKEALVNKVLEEEKKAREFHARPAPRKIYSPCKTSSKEKLNKSNETLAQNATQPSFKARPPTVLYKKPFVPKKEETQIVVSEFHLYSEIRAKEREEFDRKSKEKEQQTEIIRQQNEERRRKIEEEERVKLRKQTEYKAQPVKKYKPVLIQPSKKVTEPLSPNFMSNKFKQANKENVVNNY</sequence>
<feature type="compositionally biased region" description="Polar residues" evidence="7">
    <location>
        <begin position="438"/>
        <end position="450"/>
    </location>
</feature>
<keyword evidence="6" id="KW-0539">Nucleus</keyword>
<feature type="region of interest" description="Disordered" evidence="7">
    <location>
        <begin position="368"/>
        <end position="390"/>
    </location>
</feature>
<evidence type="ECO:0000256" key="5">
    <source>
        <dbReference type="ARBA" id="ARBA00023212"/>
    </source>
</evidence>
<dbReference type="GO" id="GO:0005819">
    <property type="term" value="C:spindle"/>
    <property type="evidence" value="ECO:0007669"/>
    <property type="project" value="UniProtKB-SubCell"/>
</dbReference>
<reference evidence="10" key="1">
    <citation type="submission" date="2021-12" db="EMBL/GenBank/DDBJ databases">
        <authorList>
            <person name="King R."/>
        </authorList>
    </citation>
    <scope>NUCLEOTIDE SEQUENCE</scope>
</reference>
<evidence type="ECO:0000256" key="6">
    <source>
        <dbReference type="ARBA" id="ARBA00023242"/>
    </source>
</evidence>
<evidence type="ECO:0000256" key="2">
    <source>
        <dbReference type="ARBA" id="ARBA00004186"/>
    </source>
</evidence>
<name>A0A9P0FA66_BRAAE</name>
<dbReference type="Pfam" id="PF06886">
    <property type="entry name" value="TPX2"/>
    <property type="match status" value="1"/>
</dbReference>
<feature type="domain" description="TPX2 central" evidence="9">
    <location>
        <begin position="232"/>
        <end position="352"/>
    </location>
</feature>
<dbReference type="PANTHER" id="PTHR14326">
    <property type="entry name" value="TARGETING PROTEIN FOR XKLP2"/>
    <property type="match status" value="1"/>
</dbReference>
<proteinExistence type="inferred from homology"/>
<keyword evidence="11" id="KW-1185">Reference proteome</keyword>
<evidence type="ECO:0000256" key="7">
    <source>
        <dbReference type="SAM" id="MobiDB-lite"/>
    </source>
</evidence>
<evidence type="ECO:0000313" key="11">
    <source>
        <dbReference type="Proteomes" id="UP001154078"/>
    </source>
</evidence>
<evidence type="ECO:0000259" key="8">
    <source>
        <dbReference type="Pfam" id="PF06886"/>
    </source>
</evidence>
<evidence type="ECO:0000256" key="4">
    <source>
        <dbReference type="ARBA" id="ARBA00022490"/>
    </source>
</evidence>
<feature type="region of interest" description="Disordered" evidence="7">
    <location>
        <begin position="489"/>
        <end position="517"/>
    </location>
</feature>
<dbReference type="InterPro" id="IPR027329">
    <property type="entry name" value="TPX2_C"/>
</dbReference>
<keyword evidence="5" id="KW-0206">Cytoskeleton</keyword>
<protein>
    <recommendedName>
        <fullName evidence="12">Targeting protein for Xklp2</fullName>
    </recommendedName>
</protein>
<dbReference type="PANTHER" id="PTHR14326:SF44">
    <property type="entry name" value="TARGETING PROTEIN FOR XKLP2"/>
    <property type="match status" value="1"/>
</dbReference>
<dbReference type="EMBL" id="OV121132">
    <property type="protein sequence ID" value="CAH0545697.1"/>
    <property type="molecule type" value="Genomic_DNA"/>
</dbReference>
<feature type="region of interest" description="Disordered" evidence="7">
    <location>
        <begin position="422"/>
        <end position="454"/>
    </location>
</feature>
<dbReference type="OrthoDB" id="1684416at2759"/>
<dbReference type="GO" id="GO:0005634">
    <property type="term" value="C:nucleus"/>
    <property type="evidence" value="ECO:0007669"/>
    <property type="project" value="UniProtKB-SubCell"/>
</dbReference>
<comment type="subcellular location">
    <subcellularLocation>
        <location evidence="2">Cytoplasm</location>
        <location evidence="2">Cytoskeleton</location>
        <location evidence="2">Spindle</location>
    </subcellularLocation>
    <subcellularLocation>
        <location evidence="1">Nucleus</location>
    </subcellularLocation>
</comment>
<evidence type="ECO:0008006" key="12">
    <source>
        <dbReference type="Google" id="ProtNLM"/>
    </source>
</evidence>
<gene>
    <name evidence="10" type="ORF">MELIAE_LOCUS51</name>
</gene>
<evidence type="ECO:0000259" key="9">
    <source>
        <dbReference type="Pfam" id="PF12214"/>
    </source>
</evidence>
<evidence type="ECO:0000313" key="10">
    <source>
        <dbReference type="EMBL" id="CAH0545697.1"/>
    </source>
</evidence>
<feature type="domain" description="TPX2 C-terminal" evidence="8">
    <location>
        <begin position="478"/>
        <end position="550"/>
    </location>
</feature>
<comment type="similarity">
    <text evidence="3">Belongs to the TPX2 family.</text>
</comment>
<dbReference type="Pfam" id="PF12214">
    <property type="entry name" value="TPX2_importin"/>
    <property type="match status" value="1"/>
</dbReference>
<dbReference type="GO" id="GO:0005874">
    <property type="term" value="C:microtubule"/>
    <property type="evidence" value="ECO:0007669"/>
    <property type="project" value="InterPro"/>
</dbReference>
<dbReference type="InterPro" id="IPR009675">
    <property type="entry name" value="TPX2_fam"/>
</dbReference>
<keyword evidence="4" id="KW-0963">Cytoplasm</keyword>
<accession>A0A9P0FA66</accession>
<dbReference type="InterPro" id="IPR027330">
    <property type="entry name" value="TPX2_central_dom"/>
</dbReference>